<dbReference type="AlphaFoldDB" id="A0A2P7NY71"/>
<comment type="similarity">
    <text evidence="2">Belongs to the LemA family.</text>
</comment>
<evidence type="ECO:0000256" key="2">
    <source>
        <dbReference type="ARBA" id="ARBA00008854"/>
    </source>
</evidence>
<dbReference type="SUPFAM" id="SSF140478">
    <property type="entry name" value="LemA-like"/>
    <property type="match status" value="1"/>
</dbReference>
<sequence>MRNMLLIAIILCVLVLSGCGYNTLQSADEQIKASWAEVLNQYKRRADLIPNLVNTVKGFAAQEKDVLLGVTNARSRIGSIQATPELINDPETFAKFQNAQGELSSSLSRLLAVVENYPELKSDANFRDLQAQLEGTENRITVARNRYIKAVQEYNTTVRSFPSNLTAMLFGFHTKPSFTVDNEHEISIAPKVDFDAPRLEGK</sequence>
<proteinExistence type="inferred from homology"/>
<evidence type="ECO:0000256" key="3">
    <source>
        <dbReference type="ARBA" id="ARBA00022692"/>
    </source>
</evidence>
<dbReference type="OrthoDB" id="9804152at2"/>
<keyword evidence="4" id="KW-1133">Transmembrane helix</keyword>
<dbReference type="GO" id="GO:0016020">
    <property type="term" value="C:membrane"/>
    <property type="evidence" value="ECO:0007669"/>
    <property type="project" value="UniProtKB-SubCell"/>
</dbReference>
<dbReference type="PANTHER" id="PTHR34478:SF2">
    <property type="entry name" value="MEMBRANE PROTEIN"/>
    <property type="match status" value="1"/>
</dbReference>
<keyword evidence="3" id="KW-0812">Transmembrane</keyword>
<reference evidence="6 7" key="1">
    <citation type="submission" date="2018-03" db="EMBL/GenBank/DDBJ databases">
        <title>Draft genome of Nitrosomonas supralitoralis APG5.</title>
        <authorList>
            <person name="Urakawa H."/>
            <person name="Lopez J.V."/>
        </authorList>
    </citation>
    <scope>NUCLEOTIDE SEQUENCE [LARGE SCALE GENOMIC DNA]</scope>
    <source>
        <strain evidence="6 7">APG5</strain>
    </source>
</reference>
<dbReference type="Gene3D" id="1.20.1440.20">
    <property type="entry name" value="LemA-like domain"/>
    <property type="match status" value="1"/>
</dbReference>
<dbReference type="EMBL" id="PXXU01000006">
    <property type="protein sequence ID" value="PSJ18416.1"/>
    <property type="molecule type" value="Genomic_DNA"/>
</dbReference>
<evidence type="ECO:0008006" key="8">
    <source>
        <dbReference type="Google" id="ProtNLM"/>
    </source>
</evidence>
<keyword evidence="7" id="KW-1185">Reference proteome</keyword>
<dbReference type="PANTHER" id="PTHR34478">
    <property type="entry name" value="PROTEIN LEMA"/>
    <property type="match status" value="1"/>
</dbReference>
<comment type="subcellular location">
    <subcellularLocation>
        <location evidence="1">Membrane</location>
        <topology evidence="1">Single-pass membrane protein</topology>
    </subcellularLocation>
</comment>
<organism evidence="6 7">
    <name type="scientific">Nitrosomonas supralitoralis</name>
    <dbReference type="NCBI Taxonomy" id="2116706"/>
    <lineage>
        <taxon>Bacteria</taxon>
        <taxon>Pseudomonadati</taxon>
        <taxon>Pseudomonadota</taxon>
        <taxon>Betaproteobacteria</taxon>
        <taxon>Nitrosomonadales</taxon>
        <taxon>Nitrosomonadaceae</taxon>
        <taxon>Nitrosomonas</taxon>
    </lineage>
</organism>
<evidence type="ECO:0000256" key="5">
    <source>
        <dbReference type="ARBA" id="ARBA00023136"/>
    </source>
</evidence>
<accession>A0A2P7NY71</accession>
<comment type="caution">
    <text evidence="6">The sequence shown here is derived from an EMBL/GenBank/DDBJ whole genome shotgun (WGS) entry which is preliminary data.</text>
</comment>
<dbReference type="PROSITE" id="PS51257">
    <property type="entry name" value="PROKAR_LIPOPROTEIN"/>
    <property type="match status" value="1"/>
</dbReference>
<name>A0A2P7NY71_9PROT</name>
<dbReference type="Proteomes" id="UP000241912">
    <property type="component" value="Unassembled WGS sequence"/>
</dbReference>
<dbReference type="Pfam" id="PF04011">
    <property type="entry name" value="LemA"/>
    <property type="match status" value="1"/>
</dbReference>
<gene>
    <name evidence="6" type="ORF">C7H79_03335</name>
</gene>
<evidence type="ECO:0000313" key="6">
    <source>
        <dbReference type="EMBL" id="PSJ18416.1"/>
    </source>
</evidence>
<dbReference type="InterPro" id="IPR023353">
    <property type="entry name" value="LemA-like_dom_sf"/>
</dbReference>
<evidence type="ECO:0000313" key="7">
    <source>
        <dbReference type="Proteomes" id="UP000241912"/>
    </source>
</evidence>
<protein>
    <recommendedName>
        <fullName evidence="8">LemA protein</fullName>
    </recommendedName>
</protein>
<keyword evidence="5" id="KW-0472">Membrane</keyword>
<dbReference type="RefSeq" id="WP_106705876.1">
    <property type="nucleotide sequence ID" value="NZ_PXXU01000006.1"/>
</dbReference>
<dbReference type="InterPro" id="IPR007156">
    <property type="entry name" value="MamQ_LemA"/>
</dbReference>
<evidence type="ECO:0000256" key="1">
    <source>
        <dbReference type="ARBA" id="ARBA00004167"/>
    </source>
</evidence>
<evidence type="ECO:0000256" key="4">
    <source>
        <dbReference type="ARBA" id="ARBA00022989"/>
    </source>
</evidence>